<evidence type="ECO:0000313" key="2">
    <source>
        <dbReference type="EMBL" id="CAG8625886.1"/>
    </source>
</evidence>
<evidence type="ECO:0000256" key="1">
    <source>
        <dbReference type="SAM" id="MobiDB-lite"/>
    </source>
</evidence>
<protein>
    <submittedName>
        <fullName evidence="2">8498_t:CDS:1</fullName>
    </submittedName>
</protein>
<feature type="region of interest" description="Disordered" evidence="1">
    <location>
        <begin position="57"/>
        <end position="92"/>
    </location>
</feature>
<proteinExistence type="predicted"/>
<reference evidence="2" key="1">
    <citation type="submission" date="2021-06" db="EMBL/GenBank/DDBJ databases">
        <authorList>
            <person name="Kallberg Y."/>
            <person name="Tangrot J."/>
            <person name="Rosling A."/>
        </authorList>
    </citation>
    <scope>NUCLEOTIDE SEQUENCE</scope>
    <source>
        <strain evidence="2">MT106</strain>
    </source>
</reference>
<feature type="compositionally biased region" description="Polar residues" evidence="1">
    <location>
        <begin position="57"/>
        <end position="79"/>
    </location>
</feature>
<accession>A0A9N9D3U4</accession>
<evidence type="ECO:0000313" key="3">
    <source>
        <dbReference type="Proteomes" id="UP000789831"/>
    </source>
</evidence>
<sequence>MSSELDLLRQENAKLVAENAELKHENSKLKQIIEDNAEFKAKIMKLEQTVDKIEKQNQTITDISQSPVCSPLPATSQLSSPPPIEDHSDKEYSVTGNQAQDLSQFHEITSRDMEPGPQVNHNTKIVPSENDQSHVILTESSSLQTEVSELEQNDEIDKNQIIEQGLIEELHLPTKETDSFIKISDSGDKLENMSLKESMIVSFRNSAQHLSYLFKTAIKSRQQKILNWYYYSLEF</sequence>
<keyword evidence="3" id="KW-1185">Reference proteome</keyword>
<dbReference type="EMBL" id="CAJVPL010003079">
    <property type="protein sequence ID" value="CAG8625886.1"/>
    <property type="molecule type" value="Genomic_DNA"/>
</dbReference>
<gene>
    <name evidence="2" type="ORF">AGERDE_LOCUS10282</name>
</gene>
<comment type="caution">
    <text evidence="2">The sequence shown here is derived from an EMBL/GenBank/DDBJ whole genome shotgun (WGS) entry which is preliminary data.</text>
</comment>
<organism evidence="2 3">
    <name type="scientific">Ambispora gerdemannii</name>
    <dbReference type="NCBI Taxonomy" id="144530"/>
    <lineage>
        <taxon>Eukaryota</taxon>
        <taxon>Fungi</taxon>
        <taxon>Fungi incertae sedis</taxon>
        <taxon>Mucoromycota</taxon>
        <taxon>Glomeromycotina</taxon>
        <taxon>Glomeromycetes</taxon>
        <taxon>Archaeosporales</taxon>
        <taxon>Ambisporaceae</taxon>
        <taxon>Ambispora</taxon>
    </lineage>
</organism>
<name>A0A9N9D3U4_9GLOM</name>
<dbReference type="OrthoDB" id="2437470at2759"/>
<dbReference type="Proteomes" id="UP000789831">
    <property type="component" value="Unassembled WGS sequence"/>
</dbReference>
<dbReference type="AlphaFoldDB" id="A0A9N9D3U4"/>